<dbReference type="InterPro" id="IPR003346">
    <property type="entry name" value="Transposase_20"/>
</dbReference>
<dbReference type="AlphaFoldDB" id="A0A2M8EQB2"/>
<organism evidence="4 5">
    <name type="scientific">Candidatus Uhrbacteria bacterium CG_4_9_14_0_2_um_filter_41_50</name>
    <dbReference type="NCBI Taxonomy" id="1975031"/>
    <lineage>
        <taxon>Bacteria</taxon>
        <taxon>Candidatus Uhriibacteriota</taxon>
    </lineage>
</organism>
<feature type="domain" description="Transposase IS110-like N-terminal" evidence="2">
    <location>
        <begin position="8"/>
        <end position="125"/>
    </location>
</feature>
<proteinExistence type="predicted"/>
<dbReference type="InterPro" id="IPR047650">
    <property type="entry name" value="Transpos_IS110"/>
</dbReference>
<feature type="coiled-coil region" evidence="1">
    <location>
        <begin position="156"/>
        <end position="183"/>
    </location>
</feature>
<dbReference type="Proteomes" id="UP000230251">
    <property type="component" value="Unassembled WGS sequence"/>
</dbReference>
<feature type="domain" description="Transposase IS116/IS110/IS902 C-terminal" evidence="3">
    <location>
        <begin position="179"/>
        <end position="263"/>
    </location>
</feature>
<reference evidence="5" key="1">
    <citation type="submission" date="2017-09" db="EMBL/GenBank/DDBJ databases">
        <title>Depth-based differentiation of microbial function through sediment-hosted aquifers and enrichment of novel symbionts in the deep terrestrial subsurface.</title>
        <authorList>
            <person name="Probst A.J."/>
            <person name="Ladd B."/>
            <person name="Jarett J.K."/>
            <person name="Geller-Mcgrath D.E."/>
            <person name="Sieber C.M.K."/>
            <person name="Emerson J.B."/>
            <person name="Anantharaman K."/>
            <person name="Thomas B.C."/>
            <person name="Malmstrom R."/>
            <person name="Stieglmeier M."/>
            <person name="Klingl A."/>
            <person name="Woyke T."/>
            <person name="Ryan C.M."/>
            <person name="Banfield J.F."/>
        </authorList>
    </citation>
    <scope>NUCLEOTIDE SEQUENCE [LARGE SCALE GENOMIC DNA]</scope>
</reference>
<dbReference type="Pfam" id="PF01548">
    <property type="entry name" value="DEDD_Tnp_IS110"/>
    <property type="match status" value="1"/>
</dbReference>
<dbReference type="PANTHER" id="PTHR33055:SF13">
    <property type="entry name" value="TRANSPOSASE"/>
    <property type="match status" value="1"/>
</dbReference>
<dbReference type="GO" id="GO:0004803">
    <property type="term" value="F:transposase activity"/>
    <property type="evidence" value="ECO:0007669"/>
    <property type="project" value="InterPro"/>
</dbReference>
<evidence type="ECO:0000313" key="5">
    <source>
        <dbReference type="Proteomes" id="UP000230251"/>
    </source>
</evidence>
<dbReference type="GO" id="GO:0006313">
    <property type="term" value="P:DNA transposition"/>
    <property type="evidence" value="ECO:0007669"/>
    <property type="project" value="InterPro"/>
</dbReference>
<keyword evidence="1" id="KW-0175">Coiled coil</keyword>
<name>A0A2M8EQB2_9BACT</name>
<evidence type="ECO:0000259" key="2">
    <source>
        <dbReference type="Pfam" id="PF01548"/>
    </source>
</evidence>
<gene>
    <name evidence="4" type="ORF">CO057_00235</name>
</gene>
<protein>
    <submittedName>
        <fullName evidence="4">Uncharacterized protein</fullName>
    </submittedName>
</protein>
<dbReference type="PANTHER" id="PTHR33055">
    <property type="entry name" value="TRANSPOSASE FOR INSERTION SEQUENCE ELEMENT IS1111A"/>
    <property type="match status" value="1"/>
</dbReference>
<dbReference type="EMBL" id="PFSI01000007">
    <property type="protein sequence ID" value="PJC24930.1"/>
    <property type="molecule type" value="Genomic_DNA"/>
</dbReference>
<evidence type="ECO:0000256" key="1">
    <source>
        <dbReference type="SAM" id="Coils"/>
    </source>
</evidence>
<evidence type="ECO:0000259" key="3">
    <source>
        <dbReference type="Pfam" id="PF02371"/>
    </source>
</evidence>
<feature type="non-terminal residue" evidence="4">
    <location>
        <position position="1"/>
    </location>
</feature>
<accession>A0A2M8EQB2</accession>
<comment type="caution">
    <text evidence="4">The sequence shown here is derived from an EMBL/GenBank/DDBJ whole genome shotgun (WGS) entry which is preliminary data.</text>
</comment>
<dbReference type="InterPro" id="IPR002525">
    <property type="entry name" value="Transp_IS110-like_N"/>
</dbReference>
<dbReference type="Pfam" id="PF02371">
    <property type="entry name" value="Transposase_20"/>
    <property type="match status" value="1"/>
</dbReference>
<dbReference type="NCBIfam" id="NF033542">
    <property type="entry name" value="transpos_IS110"/>
    <property type="match status" value="1"/>
</dbReference>
<sequence>FGDSQSVKTFPNTTSGITRLFRCIGKEQPSGETARSSIYIGVESTSHYHLLLCMRAKEQGYTPVLINPLVTNKYSQRNIRKTNTDTIDARIIRYCAMQGEGYPFTQTAADITLKNLIRDREYLAKLHWILTMRQSSADFKSFAIQQDIPSMSADILVLTKQKMKETERMIRQYRTEEQKLLQTIPGVGPLTAATCIAEIGDIAKFQKPKHLIAFIGIDPKVHQSGSSIDKYRRISKRGSTILRTRLYNAASVAVLRPNQFYTYFHKKKDQGKPYRVALVATMNKMARVIHAVWMNNAPYQEPTTII</sequence>
<dbReference type="GO" id="GO:0003677">
    <property type="term" value="F:DNA binding"/>
    <property type="evidence" value="ECO:0007669"/>
    <property type="project" value="InterPro"/>
</dbReference>
<evidence type="ECO:0000313" key="4">
    <source>
        <dbReference type="EMBL" id="PJC24930.1"/>
    </source>
</evidence>